<proteinExistence type="predicted"/>
<reference evidence="1 2" key="1">
    <citation type="journal article" date="2024" name="Science">
        <title>Giant polyketide synthase enzymes in the biosynthesis of giant marine polyether toxins.</title>
        <authorList>
            <person name="Fallon T.R."/>
            <person name="Shende V.V."/>
            <person name="Wierzbicki I.H."/>
            <person name="Pendleton A.L."/>
            <person name="Watervoot N.F."/>
            <person name="Auber R.P."/>
            <person name="Gonzalez D.J."/>
            <person name="Wisecaver J.H."/>
            <person name="Moore B.S."/>
        </authorList>
    </citation>
    <scope>NUCLEOTIDE SEQUENCE [LARGE SCALE GENOMIC DNA]</scope>
    <source>
        <strain evidence="1 2">12B1</strain>
    </source>
</reference>
<evidence type="ECO:0000313" key="1">
    <source>
        <dbReference type="EMBL" id="KAL1510145.1"/>
    </source>
</evidence>
<dbReference type="InterPro" id="IPR009772">
    <property type="entry name" value="CDC123"/>
</dbReference>
<name>A0AB34J0R4_PRYPA</name>
<evidence type="ECO:0008006" key="3">
    <source>
        <dbReference type="Google" id="ProtNLM"/>
    </source>
</evidence>
<sequence length="411" mass="46011">MQVLAQQLRSEVTLRKASHLCNDRSLPRVGPEHLEEELDQEKHEMHYLQLGMEKWLPHVSELSFETAAVPLSMADGRLLRQCYAHLHGRTYYDDSSLPTSSSLPPELVSALSDLGQRLYPTMKALGADGLGVFGKLSGRSAKDAPLHTARLDAALLAQLSEHRAEDDNTRLLCLFEASLALMRLTEPAALLWMLINSQRVDEDLDVALRHPEEWDQAIIIRRWWDGVATDLEFRMFVVDGEPTGLTQYNQLVYSPRVASRGAAIAAALCEYYKTQVYPKLVSTQFYAAVGGRFTCDLALHPSALDKLTSSQGNAPLSNEDIKLVELNCFYEATGMGLFDYHADSKQLTNGPFEWKVRKEPVPHVAVKLENEWRDLLREAGSSPTGFPTRQLTDDAWQQLSAALHPIEENGT</sequence>
<gene>
    <name evidence="1" type="ORF">AB1Y20_006477</name>
</gene>
<keyword evidence="2" id="KW-1185">Reference proteome</keyword>
<dbReference type="EMBL" id="JBGBPQ010000015">
    <property type="protein sequence ID" value="KAL1510145.1"/>
    <property type="molecule type" value="Genomic_DNA"/>
</dbReference>
<evidence type="ECO:0000313" key="2">
    <source>
        <dbReference type="Proteomes" id="UP001515480"/>
    </source>
</evidence>
<dbReference type="Pfam" id="PF07065">
    <property type="entry name" value="D123"/>
    <property type="match status" value="1"/>
</dbReference>
<organism evidence="1 2">
    <name type="scientific">Prymnesium parvum</name>
    <name type="common">Toxic golden alga</name>
    <dbReference type="NCBI Taxonomy" id="97485"/>
    <lineage>
        <taxon>Eukaryota</taxon>
        <taxon>Haptista</taxon>
        <taxon>Haptophyta</taxon>
        <taxon>Prymnesiophyceae</taxon>
        <taxon>Prymnesiales</taxon>
        <taxon>Prymnesiaceae</taxon>
        <taxon>Prymnesium</taxon>
    </lineage>
</organism>
<comment type="caution">
    <text evidence="1">The sequence shown here is derived from an EMBL/GenBank/DDBJ whole genome shotgun (WGS) entry which is preliminary data.</text>
</comment>
<dbReference type="AlphaFoldDB" id="A0AB34J0R4"/>
<protein>
    <recommendedName>
        <fullName evidence="3">Glutathione synthase</fullName>
    </recommendedName>
</protein>
<accession>A0AB34J0R4</accession>
<dbReference type="Proteomes" id="UP001515480">
    <property type="component" value="Unassembled WGS sequence"/>
</dbReference>